<dbReference type="RefSeq" id="WP_109706696.1">
    <property type="nucleotide sequence ID" value="NZ_QGDB01000004.1"/>
</dbReference>
<organism evidence="1 2">
    <name type="scientific">Falsochrobactrum shanghaiense</name>
    <dbReference type="NCBI Taxonomy" id="2201899"/>
    <lineage>
        <taxon>Bacteria</taxon>
        <taxon>Pseudomonadati</taxon>
        <taxon>Pseudomonadota</taxon>
        <taxon>Alphaproteobacteria</taxon>
        <taxon>Hyphomicrobiales</taxon>
        <taxon>Brucellaceae</taxon>
        <taxon>Falsochrobactrum</taxon>
    </lineage>
</organism>
<dbReference type="Proteomes" id="UP000245865">
    <property type="component" value="Unassembled WGS sequence"/>
</dbReference>
<proteinExistence type="predicted"/>
<accession>A0A316J6M1</accession>
<dbReference type="OrthoDB" id="571298at2"/>
<reference evidence="1 2" key="1">
    <citation type="submission" date="2018-05" db="EMBL/GenBank/DDBJ databases">
        <title>Comparative genomic sequence analysis between strain HN4 and CCM 8460T (Falsochrobactrum ovis) will provide more evidence to prove that HN4 is a new species of Falsochrobactrum.</title>
        <authorList>
            <person name="Lyu W."/>
            <person name="Sun L."/>
            <person name="Yao L."/>
        </authorList>
    </citation>
    <scope>NUCLEOTIDE SEQUENCE [LARGE SCALE GENOMIC DNA]</scope>
    <source>
        <strain evidence="1 2">HN4</strain>
    </source>
</reference>
<comment type="caution">
    <text evidence="1">The sequence shown here is derived from an EMBL/GenBank/DDBJ whole genome shotgun (WGS) entry which is preliminary data.</text>
</comment>
<evidence type="ECO:0000313" key="1">
    <source>
        <dbReference type="EMBL" id="PWL17344.1"/>
    </source>
</evidence>
<sequence length="290" mass="33442">MKTAIVTASYDKDFERCKLLCETIDTYASGFTNHYILVEARDVALFRQLAGPRRIIVDERELLPSWLRAFPDPTTWGRRRIWLSLKTKPLRGWHVQQLRRIAIANHVQEDAFFYIDSDVAFVRPFDCNSLWQKDRLRLLVRPGALGGSQARQEHLIWSANTARLLGLEASTHALDDYIGTLIGWRRDAILGMCERIEQQNHMHWVAALGRTRRFSECMLYGRYVDDVLKGAGHFHATSDLCRVYWVAPPPTEDEFRTFIAELEPEQVAIGMQSFLGFPPADIRRIIGAQK</sequence>
<gene>
    <name evidence="1" type="ORF">DKP76_11215</name>
</gene>
<evidence type="ECO:0008006" key="3">
    <source>
        <dbReference type="Google" id="ProtNLM"/>
    </source>
</evidence>
<evidence type="ECO:0000313" key="2">
    <source>
        <dbReference type="Proteomes" id="UP000245865"/>
    </source>
</evidence>
<dbReference type="InterPro" id="IPR045499">
    <property type="entry name" value="DUF6492"/>
</dbReference>
<name>A0A316J6M1_9HYPH</name>
<protein>
    <recommendedName>
        <fullName evidence="3">Glycosyl transferase</fullName>
    </recommendedName>
</protein>
<keyword evidence="2" id="KW-1185">Reference proteome</keyword>
<dbReference type="EMBL" id="QGDB01000004">
    <property type="protein sequence ID" value="PWL17344.1"/>
    <property type="molecule type" value="Genomic_DNA"/>
</dbReference>
<dbReference type="AlphaFoldDB" id="A0A316J6M1"/>
<dbReference type="Pfam" id="PF20102">
    <property type="entry name" value="DUF6492"/>
    <property type="match status" value="1"/>
</dbReference>